<gene>
    <name evidence="1" type="ORF">UABAM_00950</name>
</gene>
<keyword evidence="2" id="KW-1185">Reference proteome</keyword>
<accession>A0A5S9IJC0</accession>
<organism evidence="1 2">
    <name type="scientific">Uabimicrobium amorphum</name>
    <dbReference type="NCBI Taxonomy" id="2596890"/>
    <lineage>
        <taxon>Bacteria</taxon>
        <taxon>Pseudomonadati</taxon>
        <taxon>Planctomycetota</taxon>
        <taxon>Candidatus Uabimicrobiia</taxon>
        <taxon>Candidatus Uabimicrobiales</taxon>
        <taxon>Candidatus Uabimicrobiaceae</taxon>
        <taxon>Candidatus Uabimicrobium</taxon>
    </lineage>
</organism>
<name>A0A5S9IJC0_UABAM</name>
<dbReference type="EMBL" id="AP019860">
    <property type="protein sequence ID" value="BBM82607.1"/>
    <property type="molecule type" value="Genomic_DNA"/>
</dbReference>
<proteinExistence type="predicted"/>
<dbReference type="AlphaFoldDB" id="A0A5S9IJC0"/>
<evidence type="ECO:0000313" key="2">
    <source>
        <dbReference type="Proteomes" id="UP000326354"/>
    </source>
</evidence>
<dbReference type="KEGG" id="uam:UABAM_00950"/>
<protein>
    <recommendedName>
        <fullName evidence="3">GTP-binding protein</fullName>
    </recommendedName>
</protein>
<dbReference type="InterPro" id="IPR025529">
    <property type="entry name" value="DUF4416"/>
</dbReference>
<dbReference type="OrthoDB" id="9788989at2"/>
<dbReference type="RefSeq" id="WP_151966843.1">
    <property type="nucleotide sequence ID" value="NZ_AP019860.1"/>
</dbReference>
<dbReference type="Pfam" id="PF14385">
    <property type="entry name" value="DUF4416"/>
    <property type="match status" value="1"/>
</dbReference>
<dbReference type="Proteomes" id="UP000326354">
    <property type="component" value="Chromosome"/>
</dbReference>
<sequence>MAHISPPKPVKLFVGCIFADKKVFEDAYLILSKKYGTIDIFSDIWDFSHTNYYEKEMGKNLYKTFISFKDLILPETIKDIKIFSNELEESFQETLDMKRPINLDPGYLDAAKVILATTKDYTHRIYLASGIYAEVELFYQQKTYHAWPWTYPDYQFPHYIDFFLGVRKVYREQLRHIN</sequence>
<reference evidence="1 2" key="1">
    <citation type="submission" date="2019-08" db="EMBL/GenBank/DDBJ databases">
        <title>Complete genome sequence of Candidatus Uab amorphum.</title>
        <authorList>
            <person name="Shiratori T."/>
            <person name="Suzuki S."/>
            <person name="Kakizawa Y."/>
            <person name="Ishida K."/>
        </authorList>
    </citation>
    <scope>NUCLEOTIDE SEQUENCE [LARGE SCALE GENOMIC DNA]</scope>
    <source>
        <strain evidence="1 2">SRT547</strain>
    </source>
</reference>
<evidence type="ECO:0008006" key="3">
    <source>
        <dbReference type="Google" id="ProtNLM"/>
    </source>
</evidence>
<evidence type="ECO:0000313" key="1">
    <source>
        <dbReference type="EMBL" id="BBM82607.1"/>
    </source>
</evidence>